<dbReference type="OrthoDB" id="8901262at2"/>
<dbReference type="InterPro" id="IPR036434">
    <property type="entry name" value="Beta_cellobiohydrolase_sf"/>
</dbReference>
<accession>A0A1S1JBA8</accession>
<keyword evidence="1 3" id="KW-0732">Signal</keyword>
<evidence type="ECO:0000313" key="5">
    <source>
        <dbReference type="EMBL" id="OHT46426.1"/>
    </source>
</evidence>
<reference evidence="7" key="1">
    <citation type="submission" date="2016-09" db="EMBL/GenBank/DDBJ databases">
        <authorList>
            <person name="Chen S."/>
            <person name="Walker E."/>
        </authorList>
    </citation>
    <scope>NUCLEOTIDE SEQUENCE [LARGE SCALE GENOMIC DNA]</scope>
    <source>
        <strain evidence="7">MSU</strain>
    </source>
</reference>
<feature type="domain" description="Chitin-binding type-3" evidence="4">
    <location>
        <begin position="106"/>
        <end position="150"/>
    </location>
</feature>
<dbReference type="NCBIfam" id="TIGR04183">
    <property type="entry name" value="Por_Secre_tail"/>
    <property type="match status" value="1"/>
</dbReference>
<dbReference type="SUPFAM" id="SSF51989">
    <property type="entry name" value="Glycosyl hydrolases family 6, cellulases"/>
    <property type="match status" value="1"/>
</dbReference>
<evidence type="ECO:0000313" key="7">
    <source>
        <dbReference type="Proteomes" id="UP000180252"/>
    </source>
</evidence>
<dbReference type="SUPFAM" id="SSF51055">
    <property type="entry name" value="Carbohydrate binding domain"/>
    <property type="match status" value="2"/>
</dbReference>
<dbReference type="GO" id="GO:0004553">
    <property type="term" value="F:hydrolase activity, hydrolyzing O-glycosyl compounds"/>
    <property type="evidence" value="ECO:0007669"/>
    <property type="project" value="InterPro"/>
</dbReference>
<dbReference type="GO" id="GO:0030246">
    <property type="term" value="F:carbohydrate binding"/>
    <property type="evidence" value="ECO:0007669"/>
    <property type="project" value="InterPro"/>
</dbReference>
<reference evidence="6 8" key="3">
    <citation type="submission" date="2016-11" db="EMBL/GenBank/DDBJ databases">
        <title>Whole genomes of Flavobacteriaceae.</title>
        <authorList>
            <person name="Stine C."/>
            <person name="Li C."/>
            <person name="Tadesse D."/>
        </authorList>
    </citation>
    <scope>NUCLEOTIDE SEQUENCE [LARGE SCALE GENOMIC DNA]</scope>
    <source>
        <strain evidence="6 8">ATCC BAA-2541</strain>
    </source>
</reference>
<keyword evidence="2" id="KW-0378">Hydrolase</keyword>
<comment type="caution">
    <text evidence="5">The sequence shown here is derived from an EMBL/GenBank/DDBJ whole genome shotgun (WGS) entry which is preliminary data.</text>
</comment>
<keyword evidence="8" id="KW-1185">Reference proteome</keyword>
<evidence type="ECO:0000256" key="1">
    <source>
        <dbReference type="ARBA" id="ARBA00022729"/>
    </source>
</evidence>
<proteinExistence type="predicted"/>
<gene>
    <name evidence="6" type="ORF">B0A71_02710</name>
    <name evidence="5" type="ORF">BHE19_02665</name>
</gene>
<dbReference type="InterPro" id="IPR003610">
    <property type="entry name" value="CBM5/12"/>
</dbReference>
<dbReference type="EMBL" id="MUHG01000002">
    <property type="protein sequence ID" value="OXB22388.1"/>
    <property type="molecule type" value="Genomic_DNA"/>
</dbReference>
<organism evidence="5 7">
    <name type="scientific">Flavobacterium tructae</name>
    <dbReference type="NCBI Taxonomy" id="1114873"/>
    <lineage>
        <taxon>Bacteria</taxon>
        <taxon>Pseudomonadati</taxon>
        <taxon>Bacteroidota</taxon>
        <taxon>Flavobacteriia</taxon>
        <taxon>Flavobacteriales</taxon>
        <taxon>Flavobacteriaceae</taxon>
        <taxon>Flavobacterium</taxon>
    </lineage>
</organism>
<evidence type="ECO:0000259" key="4">
    <source>
        <dbReference type="SMART" id="SM00495"/>
    </source>
</evidence>
<evidence type="ECO:0000313" key="6">
    <source>
        <dbReference type="EMBL" id="OXB22388.1"/>
    </source>
</evidence>
<dbReference type="Gene3D" id="2.10.10.20">
    <property type="entry name" value="Carbohydrate-binding module superfamily 5/12"/>
    <property type="match status" value="2"/>
</dbReference>
<protein>
    <recommendedName>
        <fullName evidence="4">Chitin-binding type-3 domain-containing protein</fullName>
    </recommendedName>
</protein>
<feature type="signal peptide" evidence="3">
    <location>
        <begin position="1"/>
        <end position="32"/>
    </location>
</feature>
<dbReference type="GO" id="GO:0030245">
    <property type="term" value="P:cellulose catabolic process"/>
    <property type="evidence" value="ECO:0007669"/>
    <property type="project" value="InterPro"/>
</dbReference>
<feature type="chain" id="PRO_5010236667" description="Chitin-binding type-3 domain-containing protein" evidence="3">
    <location>
        <begin position="33"/>
        <end position="957"/>
    </location>
</feature>
<dbReference type="InterPro" id="IPR026444">
    <property type="entry name" value="Secre_tail"/>
</dbReference>
<dbReference type="SMART" id="SM00495">
    <property type="entry name" value="ChtBD3"/>
    <property type="match status" value="2"/>
</dbReference>
<name>A0A1S1JBA8_9FLAO</name>
<evidence type="ECO:0000256" key="2">
    <source>
        <dbReference type="ARBA" id="ARBA00022801"/>
    </source>
</evidence>
<dbReference type="Proteomes" id="UP000180252">
    <property type="component" value="Unassembled WGS sequence"/>
</dbReference>
<dbReference type="EMBL" id="MIKE01000011">
    <property type="protein sequence ID" value="OHT46426.1"/>
    <property type="molecule type" value="Genomic_DNA"/>
</dbReference>
<feature type="domain" description="Chitin-binding type-3" evidence="4">
    <location>
        <begin position="40"/>
        <end position="84"/>
    </location>
</feature>
<evidence type="ECO:0000256" key="3">
    <source>
        <dbReference type="SAM" id="SignalP"/>
    </source>
</evidence>
<dbReference type="GO" id="GO:0005576">
    <property type="term" value="C:extracellular region"/>
    <property type="evidence" value="ECO:0007669"/>
    <property type="project" value="InterPro"/>
</dbReference>
<dbReference type="Pfam" id="PF18962">
    <property type="entry name" value="Por_Secre_tail"/>
    <property type="match status" value="1"/>
</dbReference>
<dbReference type="InterPro" id="IPR036573">
    <property type="entry name" value="CBM_sf_5/12"/>
</dbReference>
<dbReference type="Proteomes" id="UP000198319">
    <property type="component" value="Unassembled WGS sequence"/>
</dbReference>
<sequence>MYNVLNVFTMIKNYKLLFFSFLVCFIPTLAKAQLGSSCGIPAWYSVTQYSSNSYVRYNNIVYKNNSWSQGAGSTPGSSSVWSAVGSCDEQLIINNPSLAYTACNTVSDWNSTTPNYNVNNIIRYNNGVYKAKYWVAGTEIPDQSSAYTFLGVCIKPIAISPAYADGQIIIKSTLSAINLTASLNLYGFSATQNKVEIKKTTESSYTTYNMSLSGNTISYNWTPTAYGDYNIRYTTVNSIGISTVVNTTIKIAITAPAVITITGPPNATSYTQLNFSPISITFTIQPSSGSSISSILFKDLTAGTNANVSTNPQNSYTFNWTPQNYGNNSLQIAVTDNNGTIATTGLQLTIVNPATQNISFASLPNQIKAVNGIPKTFVFDKAITSLKRRNTTVFDYTITGNTLKIIPKKAGRSGLQITTSDGTIYYLGLRIDNANGSVLKYPDYVSVGSVSEDTTDDVNFYNNNIDDSNLLKNNRMDVRYIYINGGPIAGWNTWQPDRAIKFARNSLKMGLIPFFVFYNIPDGSESYELDLAHVKDASYMTAYFNNLNLFLNQVKAELGDEFFGVVLEPDFLGYMQQFNEPITTTTAVNATSIAQNAGTLKTLVERINFELNKKRTDENLNMEFGWQLNLWAKAGVAGPKGIIRETDTGTFTTQLNKIKQTAADIFQYTNSMGIMSNNADFISIDKYGLDAMGAGSTGNPADPFSYTWFWNNDHWMNYLNFVQKLYEASGKHVVLWQIPVGHINGSETVNERTAGPFQILNNTSQHYEDSASTFFFGDTVNFSNDATRYNYFSQNKHADPKLLVNPTTKKVTFGNHFAEVKNSGTKLVLMGAGVGASTDGIGNPGTTLTDDHFWIQKLQDYYINQTSGASTSSAAALNDDLTFNSSLIIYPNPVKEELSIDTKEKVEVVYVFDMNGENVITLKNKTKINLSELKNGWYIVAVKLENGKKISNKILKN</sequence>
<reference evidence="5" key="2">
    <citation type="submission" date="2016-09" db="EMBL/GenBank/DDBJ databases">
        <authorList>
            <person name="Capua I."/>
            <person name="De Benedictis P."/>
            <person name="Joannis T."/>
            <person name="Lombin L.H."/>
            <person name="Cattoli G."/>
        </authorList>
    </citation>
    <scope>NUCLEOTIDE SEQUENCE [LARGE SCALE GENOMIC DNA]</scope>
    <source>
        <strain evidence="5">MSU</strain>
    </source>
</reference>
<evidence type="ECO:0000313" key="8">
    <source>
        <dbReference type="Proteomes" id="UP000198319"/>
    </source>
</evidence>
<dbReference type="AlphaFoldDB" id="A0A1S1JBA8"/>